<feature type="transmembrane region" description="Helical" evidence="1">
    <location>
        <begin position="6"/>
        <end position="22"/>
    </location>
</feature>
<evidence type="ECO:0000313" key="3">
    <source>
        <dbReference type="Proteomes" id="UP001171620"/>
    </source>
</evidence>
<dbReference type="AlphaFoldDB" id="A0AAW7T0T5"/>
<proteinExistence type="predicted"/>
<reference evidence="2" key="1">
    <citation type="submission" date="2023-07" db="EMBL/GenBank/DDBJ databases">
        <title>A collection of bacterial strains from the Burkholderia cepacia Research Laboratory and Repository.</title>
        <authorList>
            <person name="Lipuma J."/>
            <person name="Spilker T."/>
            <person name="Caverly L."/>
        </authorList>
    </citation>
    <scope>NUCLEOTIDE SEQUENCE</scope>
    <source>
        <strain evidence="2">AU44268</strain>
    </source>
</reference>
<accession>A0AAW7T0T5</accession>
<evidence type="ECO:0000256" key="1">
    <source>
        <dbReference type="SAM" id="Phobius"/>
    </source>
</evidence>
<keyword evidence="1" id="KW-0472">Membrane</keyword>
<protein>
    <submittedName>
        <fullName evidence="2">Uncharacterized protein</fullName>
    </submittedName>
</protein>
<keyword evidence="1" id="KW-1133">Transmembrane helix</keyword>
<name>A0AAW7T0T5_BURVI</name>
<dbReference type="Proteomes" id="UP001171620">
    <property type="component" value="Unassembled WGS sequence"/>
</dbReference>
<dbReference type="EMBL" id="JAUJRV010000005">
    <property type="protein sequence ID" value="MDN7795159.1"/>
    <property type="molecule type" value="Genomic_DNA"/>
</dbReference>
<sequence length="67" mass="7811">MTRESAVFFGVLLAMAVVAVLQRPREPKKPGMTEREKREYMRRNTMLGRLVRWAEQMTKSNNAAENK</sequence>
<organism evidence="2 3">
    <name type="scientific">Burkholderia vietnamiensis</name>
    <dbReference type="NCBI Taxonomy" id="60552"/>
    <lineage>
        <taxon>Bacteria</taxon>
        <taxon>Pseudomonadati</taxon>
        <taxon>Pseudomonadota</taxon>
        <taxon>Betaproteobacteria</taxon>
        <taxon>Burkholderiales</taxon>
        <taxon>Burkholderiaceae</taxon>
        <taxon>Burkholderia</taxon>
        <taxon>Burkholderia cepacia complex</taxon>
    </lineage>
</organism>
<comment type="caution">
    <text evidence="2">The sequence shown here is derived from an EMBL/GenBank/DDBJ whole genome shotgun (WGS) entry which is preliminary data.</text>
</comment>
<dbReference type="RefSeq" id="WP_175995343.1">
    <property type="nucleotide sequence ID" value="NZ_CADFFA010000039.1"/>
</dbReference>
<evidence type="ECO:0000313" key="2">
    <source>
        <dbReference type="EMBL" id="MDN7795159.1"/>
    </source>
</evidence>
<keyword evidence="1" id="KW-0812">Transmembrane</keyword>
<gene>
    <name evidence="2" type="ORF">QZM33_09375</name>
</gene>